<dbReference type="EMBL" id="JAWDIP010000003">
    <property type="protein sequence ID" value="MDY0394350.1"/>
    <property type="molecule type" value="Genomic_DNA"/>
</dbReference>
<accession>A0ABU5C572</accession>
<comment type="caution">
    <text evidence="1">The sequence shown here is derived from an EMBL/GenBank/DDBJ whole genome shotgun (WGS) entry which is preliminary data.</text>
</comment>
<keyword evidence="2" id="KW-1185">Reference proteome</keyword>
<dbReference type="Proteomes" id="UP001281447">
    <property type="component" value="Unassembled WGS sequence"/>
</dbReference>
<reference evidence="1 2" key="1">
    <citation type="submission" date="2023-10" db="EMBL/GenBank/DDBJ databases">
        <title>Virgibacillus halophilus 5B73C genome.</title>
        <authorList>
            <person name="Miliotis G."/>
            <person name="Sengupta P."/>
            <person name="Hameed A."/>
            <person name="Chuvochina M."/>
            <person name="Mcdonagh F."/>
            <person name="Simpson A.C."/>
            <person name="Singh N.K."/>
            <person name="Rekha P.D."/>
            <person name="Raman K."/>
            <person name="Hugenholtz P."/>
            <person name="Venkateswaran K."/>
        </authorList>
    </citation>
    <scope>NUCLEOTIDE SEQUENCE [LARGE SCALE GENOMIC DNA]</scope>
    <source>
        <strain evidence="1 2">5B73C</strain>
    </source>
</reference>
<sequence>MKKTIIKTAAVLLVLTMLMLGFATWRYPFSAFSLYHAVTFDQHNLLFTEYRKELQQFKNYYHNHKKQDDVTSDHVQYILQAYQIPFFDK</sequence>
<gene>
    <name evidence="1" type="ORF">RWE15_07575</name>
</gene>
<evidence type="ECO:0000313" key="2">
    <source>
        <dbReference type="Proteomes" id="UP001281447"/>
    </source>
</evidence>
<name>A0ABU5C572_9BACI</name>
<organism evidence="1 2">
    <name type="scientific">Tigheibacillus halophilus</name>
    <dbReference type="NCBI Taxonomy" id="361280"/>
    <lineage>
        <taxon>Bacteria</taxon>
        <taxon>Bacillati</taxon>
        <taxon>Bacillota</taxon>
        <taxon>Bacilli</taxon>
        <taxon>Bacillales</taxon>
        <taxon>Bacillaceae</taxon>
        <taxon>Tigheibacillus</taxon>
    </lineage>
</organism>
<protein>
    <submittedName>
        <fullName evidence="1">Uncharacterized protein</fullName>
    </submittedName>
</protein>
<evidence type="ECO:0000313" key="1">
    <source>
        <dbReference type="EMBL" id="MDY0394350.1"/>
    </source>
</evidence>
<proteinExistence type="predicted"/>